<dbReference type="InterPro" id="IPR036008">
    <property type="entry name" value="Aconitase_4Fe-4S_dom"/>
</dbReference>
<dbReference type="InterPro" id="IPR000573">
    <property type="entry name" value="AconitaseA/IPMdHydase_ssu_swvl"/>
</dbReference>
<dbReference type="SUPFAM" id="SSF53732">
    <property type="entry name" value="Aconitase iron-sulfur domain"/>
    <property type="match status" value="1"/>
</dbReference>
<dbReference type="NCBIfam" id="NF005558">
    <property type="entry name" value="PRK07229.1"/>
    <property type="match status" value="1"/>
</dbReference>
<dbReference type="Gene3D" id="3.40.1060.10">
    <property type="entry name" value="Aconitase, Domain 2"/>
    <property type="match status" value="1"/>
</dbReference>
<dbReference type="PRINTS" id="PR00415">
    <property type="entry name" value="ACONITASE"/>
</dbReference>
<dbReference type="PANTHER" id="PTHR43160">
    <property type="entry name" value="ACONITATE HYDRATASE B"/>
    <property type="match status" value="1"/>
</dbReference>
<dbReference type="InterPro" id="IPR056149">
    <property type="entry name" value="PRP5/DDX46/KHDC4_KH"/>
</dbReference>
<feature type="region of interest" description="Disordered" evidence="10">
    <location>
        <begin position="488"/>
        <end position="552"/>
    </location>
</feature>
<dbReference type="GO" id="GO:0003994">
    <property type="term" value="F:aconitate hydratase activity"/>
    <property type="evidence" value="ECO:0007669"/>
    <property type="project" value="InterPro"/>
</dbReference>
<dbReference type="FunFam" id="3.40.1060.10:FF:000001">
    <property type="entry name" value="Aconitate hydratase, mitochondrial"/>
    <property type="match status" value="1"/>
</dbReference>
<evidence type="ECO:0000259" key="11">
    <source>
        <dbReference type="SMART" id="SM00322"/>
    </source>
</evidence>
<keyword evidence="8" id="KW-0456">Lyase</keyword>
<dbReference type="InterPro" id="IPR018136">
    <property type="entry name" value="Aconitase_4Fe-4S_BS"/>
</dbReference>
<evidence type="ECO:0000256" key="4">
    <source>
        <dbReference type="ARBA" id="ARBA00022946"/>
    </source>
</evidence>
<dbReference type="InterPro" id="IPR036612">
    <property type="entry name" value="KH_dom_type_1_sf"/>
</dbReference>
<keyword evidence="7" id="KW-0496">Mitochondrion</keyword>
<dbReference type="FunFam" id="3.20.19.10:FF:000002">
    <property type="entry name" value="Aconitate hydratase, mitochondrial"/>
    <property type="match status" value="1"/>
</dbReference>
<name>A0A9Q9DSJ1_CURCL</name>
<dbReference type="Gene3D" id="3.30.1370.10">
    <property type="entry name" value="K Homology domain, type 1"/>
    <property type="match status" value="2"/>
</dbReference>
<dbReference type="VEuPathDB" id="FungiDB:yc1106_03765"/>
<dbReference type="GO" id="GO:0005739">
    <property type="term" value="C:mitochondrion"/>
    <property type="evidence" value="ECO:0007669"/>
    <property type="project" value="UniProtKB-SubCell"/>
</dbReference>
<dbReference type="PROSITE" id="PS50084">
    <property type="entry name" value="KH_TYPE_1"/>
    <property type="match status" value="1"/>
</dbReference>
<evidence type="ECO:0000256" key="10">
    <source>
        <dbReference type="SAM" id="MobiDB-lite"/>
    </source>
</evidence>
<evidence type="ECO:0000256" key="1">
    <source>
        <dbReference type="ARBA" id="ARBA00004173"/>
    </source>
</evidence>
<dbReference type="GO" id="GO:0006099">
    <property type="term" value="P:tricarboxylic acid cycle"/>
    <property type="evidence" value="ECO:0007669"/>
    <property type="project" value="InterPro"/>
</dbReference>
<evidence type="ECO:0000256" key="9">
    <source>
        <dbReference type="PROSITE-ProRule" id="PRU00117"/>
    </source>
</evidence>
<evidence type="ECO:0000313" key="13">
    <source>
        <dbReference type="Proteomes" id="UP001056012"/>
    </source>
</evidence>
<keyword evidence="3" id="KW-0479">Metal-binding</keyword>
<sequence length="1327" mass="143342">MSDRWLRRDLDFFCCKSCTAVNPFSSAHRTMSEERRPRSRFDSDESERPARSRFDTDRRSRSPSRRESESHRARSPISREGTDSPASASFKNKAAAAAAAAAARINAQIQAKKGIQHVEVPPIRSAASTPPAAKPPASNSVASISNETYQQDGDYIKDIEINDLRNRYTLTKGATQKRIKDETGADVTTRGEYYPDKNMATAANPPLYLRITSTTKEGLEKAVAMIEEMKKEDLPNLVDERRFRRREPENFERDEYGRRKWPEEKIPVGLEPISGFNLRAQVVGRGGEHVKFIQQETGCKVQIKGRGSGFLEPNSGQESEEPMYLHIAGPRPEGVANAKQLCEELLEKVKTDYQVFKDRPPTRYGDRDGYGGGRPGYGDRGDRGDRGRSESYGAGGYGSYGGHGAQGGHNGYGAQDTLMSPAAATPTADANSQAFDPNSAHQAWIQYYQQHPEADPYAQYGGYQAYYAMQQQQYAAYYAQAGYGQTQSPTPGAGAAAPPPPPPSESAPGYSAPPPPPPPAASPSSYSAVPPPPGLCLATTHDPPTARNVDIASRTPPYAKLLSRLEEVRRVLGSSRQLTLAEKILYSHLENPEESLLSNTNGGRDIRGQANLKLKPDRVAMQDASAQMALLQFMSCGLPTTAVPASIHCDHLIVGEKGAEADLPQSIAGNSEIFDFLESAAKKYGIEFWPPGAGIIHQTVLENYSAPGVMILGTDSHSPNAGGLGSITIGVGGADAVDALVDAPWELKAPKVLGVKLTGELSGWASPKDVILNLAGQLTVRGGTGFIIEYFGPGVQSLSCTGMATICNMGAEVGATTSLFPFSPAHVPYLQATHRGSIAEAATKISQSPMQQNLLRSDPDAVYDKVIEINLSELEPHINGPFTPDLSTPLSKFKSVVEEKGWPKTFGAGLIGSCTNSSYQDMTRSEEIVKQASAAGLKPKADFFITPGSEQIRATLDRDNTLSTFTSAGGTVLANACGPCIGQWKRTDEVPKDESNAIFTSYNRNFPGRNDGNRKTMNFLASPELITAMTYSGSTTFNPMTDSIPTSSGEPFKFAPPKGSDLPSEGFAAGNPDFMPSPGVPDPSVEVIVSPTSSRLALLDPFPAFPDSEFTDLRVLYKVKGQCTTDTISAAGPWLKYKGHLPNISENTLIGAVNAETDEVNVAYDVDGKKSGIPELAKRWRDQGIEWLVVAEHNYGEGSAREHAALQPRYLGGRIILAKSFARIHETNLKKQGIVPLTFANEADYDSFAACDQVATRGLLDVLRSGGKGEVELVLKKKDGSEKVVKTKHTLSKDQCGFVLAGSALNLLARKGREMREEITRSAELTD</sequence>
<dbReference type="PANTHER" id="PTHR43160:SF2">
    <property type="entry name" value="HOMOCITRATE DEHYDRATASE, MITOCHONDRIAL"/>
    <property type="match status" value="1"/>
</dbReference>
<dbReference type="OrthoDB" id="2224430at2759"/>
<evidence type="ECO:0000256" key="5">
    <source>
        <dbReference type="ARBA" id="ARBA00023004"/>
    </source>
</evidence>
<feature type="compositionally biased region" description="Basic and acidic residues" evidence="10">
    <location>
        <begin position="30"/>
        <end position="72"/>
    </location>
</feature>
<dbReference type="InterPro" id="IPR047890">
    <property type="entry name" value="KHDC4_KH-I_first"/>
</dbReference>
<dbReference type="Pfam" id="PF00330">
    <property type="entry name" value="Aconitase"/>
    <property type="match status" value="1"/>
</dbReference>
<dbReference type="Pfam" id="PF23469">
    <property type="entry name" value="KH_12"/>
    <property type="match status" value="1"/>
</dbReference>
<feature type="region of interest" description="Disordered" evidence="10">
    <location>
        <begin position="25"/>
        <end position="89"/>
    </location>
</feature>
<organism evidence="12 13">
    <name type="scientific">Curvularia clavata</name>
    <dbReference type="NCBI Taxonomy" id="95742"/>
    <lineage>
        <taxon>Eukaryota</taxon>
        <taxon>Fungi</taxon>
        <taxon>Dikarya</taxon>
        <taxon>Ascomycota</taxon>
        <taxon>Pezizomycotina</taxon>
        <taxon>Dothideomycetes</taxon>
        <taxon>Pleosporomycetidae</taxon>
        <taxon>Pleosporales</taxon>
        <taxon>Pleosporineae</taxon>
        <taxon>Pleosporaceae</taxon>
        <taxon>Curvularia</taxon>
    </lineage>
</organism>
<dbReference type="FunFam" id="3.30.1370.10:FF:000037">
    <property type="entry name" value="KH domain protein"/>
    <property type="match status" value="1"/>
</dbReference>
<dbReference type="GO" id="GO:0003723">
    <property type="term" value="F:RNA binding"/>
    <property type="evidence" value="ECO:0007669"/>
    <property type="project" value="UniProtKB-UniRule"/>
</dbReference>
<dbReference type="InterPro" id="IPR006248">
    <property type="entry name" value="Aconitase_mito-like"/>
</dbReference>
<keyword evidence="9" id="KW-0694">RNA-binding</keyword>
<dbReference type="GO" id="GO:0051539">
    <property type="term" value="F:4 iron, 4 sulfur cluster binding"/>
    <property type="evidence" value="ECO:0007669"/>
    <property type="project" value="InterPro"/>
</dbReference>
<feature type="compositionally biased region" description="Low complexity" evidence="10">
    <location>
        <begin position="125"/>
        <end position="143"/>
    </location>
</feature>
<reference evidence="12" key="1">
    <citation type="submission" date="2021-12" db="EMBL/GenBank/DDBJ databases">
        <title>Curvularia clavata genome.</title>
        <authorList>
            <person name="Cao Y."/>
        </authorList>
    </citation>
    <scope>NUCLEOTIDE SEQUENCE</scope>
    <source>
        <strain evidence="12">Yc1106</strain>
    </source>
</reference>
<gene>
    <name evidence="12" type="ORF">yc1106_03765</name>
</gene>
<dbReference type="Pfam" id="PF00694">
    <property type="entry name" value="Aconitase_C"/>
    <property type="match status" value="1"/>
</dbReference>
<dbReference type="NCBIfam" id="TIGR01340">
    <property type="entry name" value="aconitase_mito"/>
    <property type="match status" value="1"/>
</dbReference>
<keyword evidence="13" id="KW-1185">Reference proteome</keyword>
<dbReference type="SUPFAM" id="SSF52016">
    <property type="entry name" value="LeuD/IlvD-like"/>
    <property type="match status" value="1"/>
</dbReference>
<dbReference type="GO" id="GO:0005829">
    <property type="term" value="C:cytosol"/>
    <property type="evidence" value="ECO:0007669"/>
    <property type="project" value="TreeGrafter"/>
</dbReference>
<dbReference type="Pfam" id="PF22675">
    <property type="entry name" value="KH-I_KHDC4-BBP"/>
    <property type="match status" value="1"/>
</dbReference>
<keyword evidence="6" id="KW-0411">Iron-sulfur</keyword>
<dbReference type="InterPro" id="IPR015931">
    <property type="entry name" value="Acnase/IPM_dHydase_lsu_aba_1/3"/>
</dbReference>
<feature type="compositionally biased region" description="Basic and acidic residues" evidence="10">
    <location>
        <begin position="356"/>
        <end position="369"/>
    </location>
</feature>
<evidence type="ECO:0000256" key="6">
    <source>
        <dbReference type="ARBA" id="ARBA00023014"/>
    </source>
</evidence>
<evidence type="ECO:0000313" key="12">
    <source>
        <dbReference type="EMBL" id="USP76491.1"/>
    </source>
</evidence>
<dbReference type="CDD" id="cd22385">
    <property type="entry name" value="KH-I_KHDC4_rpt1"/>
    <property type="match status" value="1"/>
</dbReference>
<dbReference type="InterPro" id="IPR015928">
    <property type="entry name" value="Aconitase/3IPM_dehydase_swvl"/>
</dbReference>
<dbReference type="FunFam" id="3.30.499.10:FF:000004">
    <property type="entry name" value="Aconitate hydratase, mitochondrial"/>
    <property type="match status" value="1"/>
</dbReference>
<dbReference type="InterPro" id="IPR050926">
    <property type="entry name" value="Aconitase/IPM_isomerase"/>
</dbReference>
<feature type="compositionally biased region" description="Pro residues" evidence="10">
    <location>
        <begin position="497"/>
        <end position="521"/>
    </location>
</feature>
<evidence type="ECO:0000256" key="8">
    <source>
        <dbReference type="ARBA" id="ARBA00023239"/>
    </source>
</evidence>
<dbReference type="InterPro" id="IPR047889">
    <property type="entry name" value="KHDC4_KH-I_second"/>
</dbReference>
<evidence type="ECO:0000256" key="2">
    <source>
        <dbReference type="ARBA" id="ARBA00007185"/>
    </source>
</evidence>
<comment type="similarity">
    <text evidence="2">Belongs to the aconitase/IPM isomerase family.</text>
</comment>
<dbReference type="PROSITE" id="PS01244">
    <property type="entry name" value="ACONITASE_2"/>
    <property type="match status" value="1"/>
</dbReference>
<dbReference type="InterPro" id="IPR015932">
    <property type="entry name" value="Aconitase_dom2"/>
</dbReference>
<feature type="region of interest" description="Disordered" evidence="10">
    <location>
        <begin position="356"/>
        <end position="395"/>
    </location>
</feature>
<dbReference type="EMBL" id="CP089276">
    <property type="protein sequence ID" value="USP76491.1"/>
    <property type="molecule type" value="Genomic_DNA"/>
</dbReference>
<keyword evidence="5" id="KW-0408">Iron</keyword>
<dbReference type="InterPro" id="IPR001030">
    <property type="entry name" value="Acoase/IPM_deHydtase_lsu_aba"/>
</dbReference>
<keyword evidence="4" id="KW-0809">Transit peptide</keyword>
<dbReference type="InterPro" id="IPR004087">
    <property type="entry name" value="KH_dom"/>
</dbReference>
<protein>
    <recommendedName>
        <fullName evidence="11">K Homology domain-containing protein</fullName>
    </recommendedName>
</protein>
<dbReference type="Proteomes" id="UP001056012">
    <property type="component" value="Chromosome 3"/>
</dbReference>
<dbReference type="GO" id="GO:0046872">
    <property type="term" value="F:metal ion binding"/>
    <property type="evidence" value="ECO:0007669"/>
    <property type="project" value="UniProtKB-KW"/>
</dbReference>
<dbReference type="FunFam" id="3.30.1370.10:FF:000051">
    <property type="entry name" value="Putative kh domain-containing protein"/>
    <property type="match status" value="1"/>
</dbReference>
<dbReference type="CDD" id="cd22386">
    <property type="entry name" value="KH-I_KHDC4_rpt2"/>
    <property type="match status" value="1"/>
</dbReference>
<dbReference type="FunFam" id="3.30.499.10:FF:000003">
    <property type="entry name" value="Aconitate hydratase, mitochondrial"/>
    <property type="match status" value="1"/>
</dbReference>
<evidence type="ECO:0000256" key="7">
    <source>
        <dbReference type="ARBA" id="ARBA00023128"/>
    </source>
</evidence>
<accession>A0A9Q9DSJ1</accession>
<dbReference type="Gene3D" id="3.20.19.10">
    <property type="entry name" value="Aconitase, domain 4"/>
    <property type="match status" value="1"/>
</dbReference>
<dbReference type="Gene3D" id="3.30.499.10">
    <property type="entry name" value="Aconitase, domain 3"/>
    <property type="match status" value="2"/>
</dbReference>
<dbReference type="InterPro" id="IPR055256">
    <property type="entry name" value="KH_1_KHDC4/BBP-like"/>
</dbReference>
<dbReference type="SMART" id="SM00322">
    <property type="entry name" value="KH"/>
    <property type="match status" value="1"/>
</dbReference>
<evidence type="ECO:0000256" key="3">
    <source>
        <dbReference type="ARBA" id="ARBA00022723"/>
    </source>
</evidence>
<feature type="domain" description="K Homology" evidence="11">
    <location>
        <begin position="260"/>
        <end position="347"/>
    </location>
</feature>
<proteinExistence type="inferred from homology"/>
<comment type="subcellular location">
    <subcellularLocation>
        <location evidence="1">Mitochondrion</location>
    </subcellularLocation>
</comment>
<feature type="compositionally biased region" description="Basic and acidic residues" evidence="10">
    <location>
        <begin position="377"/>
        <end position="389"/>
    </location>
</feature>
<feature type="region of interest" description="Disordered" evidence="10">
    <location>
        <begin position="125"/>
        <end position="146"/>
    </location>
</feature>
<dbReference type="SUPFAM" id="SSF54791">
    <property type="entry name" value="Eukaryotic type KH-domain (KH-domain type I)"/>
    <property type="match status" value="2"/>
</dbReference>